<dbReference type="AlphaFoldDB" id="A0A392S1S1"/>
<reference evidence="1 2" key="1">
    <citation type="journal article" date="2018" name="Front. Plant Sci.">
        <title>Red Clover (Trifolium pratense) and Zigzag Clover (T. medium) - A Picture of Genomic Similarities and Differences.</title>
        <authorList>
            <person name="Dluhosova J."/>
            <person name="Istvanek J."/>
            <person name="Nedelnik J."/>
            <person name="Repkova J."/>
        </authorList>
    </citation>
    <scope>NUCLEOTIDE SEQUENCE [LARGE SCALE GENOMIC DNA]</scope>
    <source>
        <strain evidence="2">cv. 10/8</strain>
        <tissue evidence="1">Leaf</tissue>
    </source>
</reference>
<protein>
    <submittedName>
        <fullName evidence="1">Uncharacterized protein</fullName>
    </submittedName>
</protein>
<dbReference type="EMBL" id="LXQA010306622">
    <property type="protein sequence ID" value="MCI42609.1"/>
    <property type="molecule type" value="Genomic_DNA"/>
</dbReference>
<evidence type="ECO:0000313" key="2">
    <source>
        <dbReference type="Proteomes" id="UP000265520"/>
    </source>
</evidence>
<accession>A0A392S1S1</accession>
<comment type="caution">
    <text evidence="1">The sequence shown here is derived from an EMBL/GenBank/DDBJ whole genome shotgun (WGS) entry which is preliminary data.</text>
</comment>
<proteinExistence type="predicted"/>
<dbReference type="Proteomes" id="UP000265520">
    <property type="component" value="Unassembled WGS sequence"/>
</dbReference>
<keyword evidence="2" id="KW-1185">Reference proteome</keyword>
<sequence length="38" mass="3995">MVAKYVDHGCGSNSMAAEARWEAGVAQITVNGFYSAMA</sequence>
<evidence type="ECO:0000313" key="1">
    <source>
        <dbReference type="EMBL" id="MCI42609.1"/>
    </source>
</evidence>
<name>A0A392S1S1_9FABA</name>
<organism evidence="1 2">
    <name type="scientific">Trifolium medium</name>
    <dbReference type="NCBI Taxonomy" id="97028"/>
    <lineage>
        <taxon>Eukaryota</taxon>
        <taxon>Viridiplantae</taxon>
        <taxon>Streptophyta</taxon>
        <taxon>Embryophyta</taxon>
        <taxon>Tracheophyta</taxon>
        <taxon>Spermatophyta</taxon>
        <taxon>Magnoliopsida</taxon>
        <taxon>eudicotyledons</taxon>
        <taxon>Gunneridae</taxon>
        <taxon>Pentapetalae</taxon>
        <taxon>rosids</taxon>
        <taxon>fabids</taxon>
        <taxon>Fabales</taxon>
        <taxon>Fabaceae</taxon>
        <taxon>Papilionoideae</taxon>
        <taxon>50 kb inversion clade</taxon>
        <taxon>NPAAA clade</taxon>
        <taxon>Hologalegina</taxon>
        <taxon>IRL clade</taxon>
        <taxon>Trifolieae</taxon>
        <taxon>Trifolium</taxon>
    </lineage>
</organism>